<proteinExistence type="predicted"/>
<dbReference type="NCBIfam" id="NF033550">
    <property type="entry name" value="transpos_ISL3"/>
    <property type="match status" value="1"/>
</dbReference>
<evidence type="ECO:0000259" key="3">
    <source>
        <dbReference type="Pfam" id="PF14690"/>
    </source>
</evidence>
<reference evidence="4 5" key="1">
    <citation type="submission" date="2020-02" db="EMBL/GenBank/DDBJ databases">
        <authorList>
            <person name="Zhang X.-Y."/>
        </authorList>
    </citation>
    <scope>NUCLEOTIDE SEQUENCE [LARGE SCALE GENOMIC DNA]</scope>
    <source>
        <strain evidence="4 5">C33</strain>
    </source>
</reference>
<feature type="domain" description="Transposase IS204/IS1001/IS1096/IS1165 helix-turn-helix" evidence="2">
    <location>
        <begin position="90"/>
        <end position="140"/>
    </location>
</feature>
<dbReference type="Proteomes" id="UP000484885">
    <property type="component" value="Unassembled WGS sequence"/>
</dbReference>
<evidence type="ECO:0000313" key="4">
    <source>
        <dbReference type="EMBL" id="NDY96215.1"/>
    </source>
</evidence>
<evidence type="ECO:0000313" key="5">
    <source>
        <dbReference type="Proteomes" id="UP000484885"/>
    </source>
</evidence>
<dbReference type="Pfam" id="PF13542">
    <property type="entry name" value="HTH_Tnp_ISL3"/>
    <property type="match status" value="1"/>
</dbReference>
<sequence>MHDRELYRQILGIQAPWEVSKVQVDLPATGVTVHIRHSGEGLACPECGASCPGYDTRERKWRHLDTCQYKTWLVAQVPRVRCPEHGVHQVPVPWAESNSRLTALFEALVIDWLKIGTISEVAEQLGLSWSAVSGVQERAVARGLARRDQAFPNSIGIDETAFKRRHQYVTVISSGDRVLHVADDRKRATLDAWYAAQPTEALAGLRTVAMDMWGPFIDSTLAHVPGADYKIAFDKFHVAQHLGDAVDKVRRSEHKALLAAEGGSLLTKSRYLWLQHPDNMTDKSWGRLKELKSANLKTARAWAIKTHAMCLWGYKVRGWARKAWMSWYSWAIRSRLEPVKKVARMIKRHLEGILTAVVTGATNARAEGFNTMIQKIKRDARGFRNKERFKAAIYFHLGGLDLYPEAVQK</sequence>
<protein>
    <submittedName>
        <fullName evidence="4">ISL3 family transposase</fullName>
    </submittedName>
</protein>
<dbReference type="PANTHER" id="PTHR33498:SF1">
    <property type="entry name" value="TRANSPOSASE FOR INSERTION SEQUENCE ELEMENT IS1557"/>
    <property type="match status" value="1"/>
</dbReference>
<dbReference type="InterPro" id="IPR032877">
    <property type="entry name" value="Transposase_HTH"/>
</dbReference>
<dbReference type="PANTHER" id="PTHR33498">
    <property type="entry name" value="TRANSPOSASE FOR INSERTION SEQUENCE ELEMENT IS1557"/>
    <property type="match status" value="1"/>
</dbReference>
<dbReference type="InterPro" id="IPR029261">
    <property type="entry name" value="Transposase_Znf"/>
</dbReference>
<organism evidence="4 5">
    <name type="scientific">Wenzhouxiangella limi</name>
    <dbReference type="NCBI Taxonomy" id="2707351"/>
    <lineage>
        <taxon>Bacteria</taxon>
        <taxon>Pseudomonadati</taxon>
        <taxon>Pseudomonadota</taxon>
        <taxon>Gammaproteobacteria</taxon>
        <taxon>Chromatiales</taxon>
        <taxon>Wenzhouxiangellaceae</taxon>
        <taxon>Wenzhouxiangella</taxon>
    </lineage>
</organism>
<keyword evidence="5" id="KW-1185">Reference proteome</keyword>
<dbReference type="Pfam" id="PF14690">
    <property type="entry name" value="Zn_ribbon_ISL3"/>
    <property type="match status" value="1"/>
</dbReference>
<accession>A0A845V8F9</accession>
<dbReference type="InterPro" id="IPR047951">
    <property type="entry name" value="Transpos_ISL3"/>
</dbReference>
<dbReference type="EMBL" id="JAAGSC010000041">
    <property type="protein sequence ID" value="NDY96215.1"/>
    <property type="molecule type" value="Genomic_DNA"/>
</dbReference>
<evidence type="ECO:0000259" key="2">
    <source>
        <dbReference type="Pfam" id="PF13542"/>
    </source>
</evidence>
<gene>
    <name evidence="4" type="ORF">G3I74_10775</name>
</gene>
<dbReference type="Pfam" id="PF01610">
    <property type="entry name" value="DDE_Tnp_ISL3"/>
    <property type="match status" value="1"/>
</dbReference>
<evidence type="ECO:0000259" key="1">
    <source>
        <dbReference type="Pfam" id="PF01610"/>
    </source>
</evidence>
<feature type="domain" description="Transposase IS204/IS1001/IS1096/IS1165 zinc-finger" evidence="3">
    <location>
        <begin position="43"/>
        <end position="85"/>
    </location>
</feature>
<name>A0A845V8F9_9GAMM</name>
<dbReference type="RefSeq" id="WP_164211583.1">
    <property type="nucleotide sequence ID" value="NZ_JAAGSC010000041.1"/>
</dbReference>
<comment type="caution">
    <text evidence="4">The sequence shown here is derived from an EMBL/GenBank/DDBJ whole genome shotgun (WGS) entry which is preliminary data.</text>
</comment>
<feature type="domain" description="Transposase IS204/IS1001/IS1096/IS1165 DDE" evidence="1">
    <location>
        <begin position="155"/>
        <end position="393"/>
    </location>
</feature>
<dbReference type="InterPro" id="IPR002560">
    <property type="entry name" value="Transposase_DDE"/>
</dbReference>
<dbReference type="AlphaFoldDB" id="A0A845V8F9"/>